<feature type="region of interest" description="Disordered" evidence="1">
    <location>
        <begin position="355"/>
        <end position="391"/>
    </location>
</feature>
<keyword evidence="3" id="KW-1185">Reference proteome</keyword>
<feature type="region of interest" description="Disordered" evidence="1">
    <location>
        <begin position="256"/>
        <end position="333"/>
    </location>
</feature>
<evidence type="ECO:0000256" key="1">
    <source>
        <dbReference type="SAM" id="MobiDB-lite"/>
    </source>
</evidence>
<protein>
    <submittedName>
        <fullName evidence="2">Uncharacterized protein</fullName>
    </submittedName>
</protein>
<feature type="compositionally biased region" description="Basic and acidic residues" evidence="1">
    <location>
        <begin position="183"/>
        <end position="198"/>
    </location>
</feature>
<organism evidence="2 3">
    <name type="scientific">Porphyra umbilicalis</name>
    <name type="common">Purple laver</name>
    <name type="synonym">Red alga</name>
    <dbReference type="NCBI Taxonomy" id="2786"/>
    <lineage>
        <taxon>Eukaryota</taxon>
        <taxon>Rhodophyta</taxon>
        <taxon>Bangiophyceae</taxon>
        <taxon>Bangiales</taxon>
        <taxon>Bangiaceae</taxon>
        <taxon>Porphyra</taxon>
    </lineage>
</organism>
<feature type="compositionally biased region" description="Basic residues" evidence="1">
    <location>
        <begin position="157"/>
        <end position="167"/>
    </location>
</feature>
<evidence type="ECO:0000313" key="3">
    <source>
        <dbReference type="Proteomes" id="UP000218209"/>
    </source>
</evidence>
<dbReference type="AlphaFoldDB" id="A0A1X6NRW4"/>
<feature type="region of interest" description="Disordered" evidence="1">
    <location>
        <begin position="157"/>
        <end position="208"/>
    </location>
</feature>
<sequence length="391" mass="40451">MCLSLPGRRHTPSPRLLHSQRTFSRPPLHKGPLTSATLWGSVLDNPTGRPSPHGRLVLCKVSPPPPPRTEVQQRSAVGLLAALKVVAAKTDTLVLVGPPDARRGALVVLGRARCALLAVAQGIVAKADALVDVGAALAGEDALVVDAGAADALRRVHRGGGGRHRQQQRQEEEDQELGGAGDGHGDGGPDGTAKEDGGRGGGGWGGVAGGGAGASSGVCGLLPDGRQTCGWWCRPQSSRSGGGRPLVAAPTLLGRCRSDRAASPRPPRVQGAQPPTRGRVPPLPPSRTGHATNTASPAVRTRPVASLHTRPTPTTGCTERGMQWKGPHAPGETREQIQPTLLPLQGRRLSKIPTTRQCRAPGEHRSRGEDTWHGNKGTTGARHVVGGTGLA</sequence>
<accession>A0A1X6NRW4</accession>
<gene>
    <name evidence="2" type="ORF">BU14_0548s0004</name>
</gene>
<feature type="compositionally biased region" description="Basic and acidic residues" evidence="1">
    <location>
        <begin position="361"/>
        <end position="373"/>
    </location>
</feature>
<reference evidence="2 3" key="1">
    <citation type="submission" date="2017-03" db="EMBL/GenBank/DDBJ databases">
        <title>WGS assembly of Porphyra umbilicalis.</title>
        <authorList>
            <person name="Brawley S.H."/>
            <person name="Blouin N.A."/>
            <person name="Ficko-Blean E."/>
            <person name="Wheeler G.L."/>
            <person name="Lohr M."/>
            <person name="Goodson H.V."/>
            <person name="Jenkins J.W."/>
            <person name="Blaby-Haas C.E."/>
            <person name="Helliwell K.E."/>
            <person name="Chan C."/>
            <person name="Marriage T."/>
            <person name="Bhattacharya D."/>
            <person name="Klein A.S."/>
            <person name="Badis Y."/>
            <person name="Brodie J."/>
            <person name="Cao Y."/>
            <person name="Collen J."/>
            <person name="Dittami S.M."/>
            <person name="Gachon C.M."/>
            <person name="Green B.R."/>
            <person name="Karpowicz S."/>
            <person name="Kim J.W."/>
            <person name="Kudahl U."/>
            <person name="Lin S."/>
            <person name="Michel G."/>
            <person name="Mittag M."/>
            <person name="Olson B.J."/>
            <person name="Pangilinan J."/>
            <person name="Peng Y."/>
            <person name="Qiu H."/>
            <person name="Shu S."/>
            <person name="Singer J.T."/>
            <person name="Smith A.G."/>
            <person name="Sprecher B.N."/>
            <person name="Wagner V."/>
            <person name="Wang W."/>
            <person name="Wang Z.-Y."/>
            <person name="Yan J."/>
            <person name="Yarish C."/>
            <person name="Zoeuner-Riek S."/>
            <person name="Zhuang Y."/>
            <person name="Zou Y."/>
            <person name="Lindquist E.A."/>
            <person name="Grimwood J."/>
            <person name="Barry K."/>
            <person name="Rokhsar D.S."/>
            <person name="Schmutz J."/>
            <person name="Stiller J.W."/>
            <person name="Grossman A.R."/>
            <person name="Prochnik S.E."/>
        </authorList>
    </citation>
    <scope>NUCLEOTIDE SEQUENCE [LARGE SCALE GENOMIC DNA]</scope>
    <source>
        <strain evidence="2">4086291</strain>
    </source>
</reference>
<dbReference type="EMBL" id="KV919143">
    <property type="protein sequence ID" value="OSX71354.1"/>
    <property type="molecule type" value="Genomic_DNA"/>
</dbReference>
<proteinExistence type="predicted"/>
<evidence type="ECO:0000313" key="2">
    <source>
        <dbReference type="EMBL" id="OSX71354.1"/>
    </source>
</evidence>
<name>A0A1X6NRW4_PORUM</name>
<feature type="compositionally biased region" description="Gly residues" evidence="1">
    <location>
        <begin position="199"/>
        <end position="208"/>
    </location>
</feature>
<feature type="region of interest" description="Disordered" evidence="1">
    <location>
        <begin position="1"/>
        <end position="30"/>
    </location>
</feature>
<dbReference type="Proteomes" id="UP000218209">
    <property type="component" value="Unassembled WGS sequence"/>
</dbReference>